<evidence type="ECO:0000256" key="1">
    <source>
        <dbReference type="SAM" id="MobiDB-lite"/>
    </source>
</evidence>
<comment type="caution">
    <text evidence="2">The sequence shown here is derived from an EMBL/GenBank/DDBJ whole genome shotgun (WGS) entry which is preliminary data.</text>
</comment>
<evidence type="ECO:0000313" key="3">
    <source>
        <dbReference type="Proteomes" id="UP000182121"/>
    </source>
</evidence>
<dbReference type="AlphaFoldDB" id="A0A1I0KAE8"/>
<sequence length="88" mass="10209">MDRGEITPFRMQVLMDVAARIVKTMVTGAWHLSFEEMDMVLALVRNGMDESVKRNMKGERKDVFENGRIEEDHEGQPEEARPDCGKRR</sequence>
<dbReference type="Proteomes" id="UP000182121">
    <property type="component" value="Unassembled WGS sequence"/>
</dbReference>
<evidence type="ECO:0000313" key="2">
    <source>
        <dbReference type="EMBL" id="SEU21130.1"/>
    </source>
</evidence>
<protein>
    <submittedName>
        <fullName evidence="2">Uncharacterized protein</fullName>
    </submittedName>
</protein>
<feature type="region of interest" description="Disordered" evidence="1">
    <location>
        <begin position="56"/>
        <end position="88"/>
    </location>
</feature>
<reference evidence="2 3" key="1">
    <citation type="submission" date="2016-10" db="EMBL/GenBank/DDBJ databases">
        <authorList>
            <person name="Varghese N."/>
            <person name="Submissions S."/>
        </authorList>
    </citation>
    <scope>NUCLEOTIDE SEQUENCE [LARGE SCALE GENOMIC DNA]</scope>
    <source>
        <strain evidence="2 3">NLAE-zl-C196</strain>
    </source>
</reference>
<name>A0A1I0KAE8_9FIRM</name>
<dbReference type="EMBL" id="FOIO01000110">
    <property type="protein sequence ID" value="SEU21130.1"/>
    <property type="molecule type" value="Genomic_DNA"/>
</dbReference>
<proteinExistence type="predicted"/>
<gene>
    <name evidence="2" type="ORF">SAMN05216521_111010</name>
</gene>
<accession>A0A1I0KAE8</accession>
<dbReference type="RefSeq" id="WP_074664509.1">
    <property type="nucleotide sequence ID" value="NZ_FOIO01000110.1"/>
</dbReference>
<organism evidence="2 3">
    <name type="scientific">Enterocloster clostridioformis</name>
    <dbReference type="NCBI Taxonomy" id="1531"/>
    <lineage>
        <taxon>Bacteria</taxon>
        <taxon>Bacillati</taxon>
        <taxon>Bacillota</taxon>
        <taxon>Clostridia</taxon>
        <taxon>Lachnospirales</taxon>
        <taxon>Lachnospiraceae</taxon>
        <taxon>Enterocloster</taxon>
    </lineage>
</organism>